<accession>A0AAD8YIH1</accession>
<evidence type="ECO:0000256" key="7">
    <source>
        <dbReference type="SAM" id="MobiDB-lite"/>
    </source>
</evidence>
<sequence length="511" mass="56576">MVTAHQEEDSTSTYSVRDPLVRGGRPSSPIHVAYDTINHAHPWKDKKCNTSCDGLSSNEKNKVSYWSLLSQNRNFRWYLLSYLITHAGEWMTYIASLSAIEHIHSSNGHVSRTSISFLAILRLLPSALFASIGGVLADSYDRRQIMFVLDCTGAVVAWLYILSYYLGSIYALYVATLLQMTVAALYEPSRTAIVPSLVIEEDGLKKAMTISGLAWSVMQAVGSSMGGLLTQWVGIQTCFAFDSLSYLVSALFIWKIRGRYIPVEPDEEPQIRHKTNDSEENTKIYIDASNDDESKLSFANFSSMTKDGVVYLRSQPWGAFIFLKFCAALIYGASDILNVSFSEQGVKNALDMEGSSQRLGIIFAFVGIGCFIGPILAEPWSHMDNVSSLERSCLISFFFMALGCYGMSQFDHFIWICISTSVRSAGSSVVWIYSSLLLQKLSSTSMLGRVVAVDYALAMLSESVSALLGGVLQDDARMTAAQVSLLMAIVASATLVIWGMYFSRVRNDRHE</sequence>
<dbReference type="Pfam" id="PF05977">
    <property type="entry name" value="MFS_3"/>
    <property type="match status" value="1"/>
</dbReference>
<proteinExistence type="predicted"/>
<dbReference type="Gene3D" id="1.20.1250.20">
    <property type="entry name" value="MFS general substrate transporter like domains"/>
    <property type="match status" value="1"/>
</dbReference>
<feature type="transmembrane region" description="Helical" evidence="8">
    <location>
        <begin position="77"/>
        <end position="95"/>
    </location>
</feature>
<evidence type="ECO:0000256" key="6">
    <source>
        <dbReference type="ARBA" id="ARBA00023136"/>
    </source>
</evidence>
<keyword evidence="10" id="KW-1185">Reference proteome</keyword>
<evidence type="ECO:0000256" key="8">
    <source>
        <dbReference type="SAM" id="Phobius"/>
    </source>
</evidence>
<keyword evidence="2" id="KW-0813">Transport</keyword>
<dbReference type="GO" id="GO:0005886">
    <property type="term" value="C:plasma membrane"/>
    <property type="evidence" value="ECO:0007669"/>
    <property type="project" value="UniProtKB-SubCell"/>
</dbReference>
<evidence type="ECO:0000256" key="2">
    <source>
        <dbReference type="ARBA" id="ARBA00022448"/>
    </source>
</evidence>
<dbReference type="InterPro" id="IPR010290">
    <property type="entry name" value="TM_effector"/>
</dbReference>
<dbReference type="PANTHER" id="PTHR43266">
    <property type="entry name" value="MACROLIDE-EFFLUX PROTEIN"/>
    <property type="match status" value="1"/>
</dbReference>
<dbReference type="AlphaFoldDB" id="A0AAD8YIH1"/>
<feature type="transmembrane region" description="Helical" evidence="8">
    <location>
        <begin position="232"/>
        <end position="254"/>
    </location>
</feature>
<dbReference type="EMBL" id="JATAAI010000004">
    <property type="protein sequence ID" value="KAK1746149.1"/>
    <property type="molecule type" value="Genomic_DNA"/>
</dbReference>
<feature type="transmembrane region" description="Helical" evidence="8">
    <location>
        <begin position="389"/>
        <end position="407"/>
    </location>
</feature>
<keyword evidence="3" id="KW-1003">Cell membrane</keyword>
<dbReference type="InterPro" id="IPR036259">
    <property type="entry name" value="MFS_trans_sf"/>
</dbReference>
<keyword evidence="5 8" id="KW-1133">Transmembrane helix</keyword>
<evidence type="ECO:0000256" key="5">
    <source>
        <dbReference type="ARBA" id="ARBA00022989"/>
    </source>
</evidence>
<feature type="transmembrane region" description="Helical" evidence="8">
    <location>
        <begin position="359"/>
        <end position="377"/>
    </location>
</feature>
<comment type="subcellular location">
    <subcellularLocation>
        <location evidence="1">Cell membrane</location>
        <topology evidence="1">Multi-pass membrane protein</topology>
    </subcellularLocation>
</comment>
<gene>
    <name evidence="9" type="ORF">QTG54_002756</name>
</gene>
<keyword evidence="6 8" id="KW-0472">Membrane</keyword>
<keyword evidence="4 8" id="KW-0812">Transmembrane</keyword>
<feature type="transmembrane region" description="Helical" evidence="8">
    <location>
        <begin position="483"/>
        <end position="502"/>
    </location>
</feature>
<evidence type="ECO:0000256" key="3">
    <source>
        <dbReference type="ARBA" id="ARBA00022475"/>
    </source>
</evidence>
<feature type="transmembrane region" description="Helical" evidence="8">
    <location>
        <begin position="115"/>
        <end position="137"/>
    </location>
</feature>
<reference evidence="9" key="1">
    <citation type="submission" date="2023-06" db="EMBL/GenBank/DDBJ databases">
        <title>Survivors Of The Sea: Transcriptome response of Skeletonema marinoi to long-term dormancy.</title>
        <authorList>
            <person name="Pinder M.I.M."/>
            <person name="Kourtchenko O."/>
            <person name="Robertson E.K."/>
            <person name="Larsson T."/>
            <person name="Maumus F."/>
            <person name="Osuna-Cruz C.M."/>
            <person name="Vancaester E."/>
            <person name="Stenow R."/>
            <person name="Vandepoele K."/>
            <person name="Ploug H."/>
            <person name="Bruchert V."/>
            <person name="Godhe A."/>
            <person name="Topel M."/>
        </authorList>
    </citation>
    <scope>NUCLEOTIDE SEQUENCE</scope>
    <source>
        <strain evidence="9">R05AC</strain>
    </source>
</reference>
<feature type="transmembrane region" description="Helical" evidence="8">
    <location>
        <begin position="167"/>
        <end position="186"/>
    </location>
</feature>
<dbReference type="CDD" id="cd06173">
    <property type="entry name" value="MFS_MefA_like"/>
    <property type="match status" value="1"/>
</dbReference>
<dbReference type="SUPFAM" id="SSF103473">
    <property type="entry name" value="MFS general substrate transporter"/>
    <property type="match status" value="1"/>
</dbReference>
<protein>
    <submittedName>
        <fullName evidence="9">MFS transporter</fullName>
    </submittedName>
</protein>
<name>A0AAD8YIH1_9STRA</name>
<dbReference type="Proteomes" id="UP001224775">
    <property type="component" value="Unassembled WGS sequence"/>
</dbReference>
<evidence type="ECO:0000313" key="9">
    <source>
        <dbReference type="EMBL" id="KAK1746149.1"/>
    </source>
</evidence>
<evidence type="ECO:0000256" key="1">
    <source>
        <dbReference type="ARBA" id="ARBA00004651"/>
    </source>
</evidence>
<evidence type="ECO:0000256" key="4">
    <source>
        <dbReference type="ARBA" id="ARBA00022692"/>
    </source>
</evidence>
<comment type="caution">
    <text evidence="9">The sequence shown here is derived from an EMBL/GenBank/DDBJ whole genome shotgun (WGS) entry which is preliminary data.</text>
</comment>
<feature type="region of interest" description="Disordered" evidence="7">
    <location>
        <begin position="1"/>
        <end position="24"/>
    </location>
</feature>
<feature type="transmembrane region" description="Helical" evidence="8">
    <location>
        <begin position="321"/>
        <end position="339"/>
    </location>
</feature>
<evidence type="ECO:0000313" key="10">
    <source>
        <dbReference type="Proteomes" id="UP001224775"/>
    </source>
</evidence>
<dbReference type="PANTHER" id="PTHR43266:SF2">
    <property type="entry name" value="MAJOR FACILITATOR SUPERFAMILY (MFS) PROFILE DOMAIN-CONTAINING PROTEIN"/>
    <property type="match status" value="1"/>
</dbReference>
<organism evidence="9 10">
    <name type="scientific">Skeletonema marinoi</name>
    <dbReference type="NCBI Taxonomy" id="267567"/>
    <lineage>
        <taxon>Eukaryota</taxon>
        <taxon>Sar</taxon>
        <taxon>Stramenopiles</taxon>
        <taxon>Ochrophyta</taxon>
        <taxon>Bacillariophyta</taxon>
        <taxon>Coscinodiscophyceae</taxon>
        <taxon>Thalassiosirophycidae</taxon>
        <taxon>Thalassiosirales</taxon>
        <taxon>Skeletonemataceae</taxon>
        <taxon>Skeletonema</taxon>
        <taxon>Skeletonema marinoi-dohrnii complex</taxon>
    </lineage>
</organism>